<reference evidence="9 10" key="1">
    <citation type="submission" date="2024-09" db="EMBL/GenBank/DDBJ databases">
        <title>Rethinking Asexuality: The Enigmatic Case of Functional Sexual Genes in Lepraria (Stereocaulaceae).</title>
        <authorList>
            <person name="Doellman M."/>
            <person name="Sun Y."/>
            <person name="Barcenas-Pena A."/>
            <person name="Lumbsch H.T."/>
            <person name="Grewe F."/>
        </authorList>
    </citation>
    <scope>NUCLEOTIDE SEQUENCE [LARGE SCALE GENOMIC DNA]</scope>
    <source>
        <strain evidence="9 10">Mercado 3170</strain>
    </source>
</reference>
<protein>
    <recommendedName>
        <fullName evidence="8">Major facilitator superfamily (MFS) profile domain-containing protein</fullName>
    </recommendedName>
</protein>
<comment type="caution">
    <text evidence="9">The sequence shown here is derived from an EMBL/GenBank/DDBJ whole genome shotgun (WGS) entry which is preliminary data.</text>
</comment>
<feature type="transmembrane region" description="Helical" evidence="7">
    <location>
        <begin position="346"/>
        <end position="367"/>
    </location>
</feature>
<dbReference type="Pfam" id="PF07690">
    <property type="entry name" value="MFS_1"/>
    <property type="match status" value="1"/>
</dbReference>
<evidence type="ECO:0000256" key="6">
    <source>
        <dbReference type="SAM" id="MobiDB-lite"/>
    </source>
</evidence>
<feature type="transmembrane region" description="Helical" evidence="7">
    <location>
        <begin position="100"/>
        <end position="124"/>
    </location>
</feature>
<dbReference type="InterPro" id="IPR050930">
    <property type="entry name" value="MFS_Vesicular_Transporter"/>
</dbReference>
<dbReference type="InterPro" id="IPR011701">
    <property type="entry name" value="MFS"/>
</dbReference>
<feature type="domain" description="Major facilitator superfamily (MFS) profile" evidence="8">
    <location>
        <begin position="29"/>
        <end position="427"/>
    </location>
</feature>
<dbReference type="Proteomes" id="UP001590950">
    <property type="component" value="Unassembled WGS sequence"/>
</dbReference>
<comment type="subcellular location">
    <subcellularLocation>
        <location evidence="1">Membrane</location>
        <topology evidence="1">Multi-pass membrane protein</topology>
    </subcellularLocation>
</comment>
<feature type="transmembrane region" description="Helical" evidence="7">
    <location>
        <begin position="27"/>
        <end position="54"/>
    </location>
</feature>
<evidence type="ECO:0000313" key="10">
    <source>
        <dbReference type="Proteomes" id="UP001590950"/>
    </source>
</evidence>
<evidence type="ECO:0000256" key="5">
    <source>
        <dbReference type="ARBA" id="ARBA00023136"/>
    </source>
</evidence>
<dbReference type="InterPro" id="IPR020846">
    <property type="entry name" value="MFS_dom"/>
</dbReference>
<feature type="transmembrane region" description="Helical" evidence="7">
    <location>
        <begin position="160"/>
        <end position="182"/>
    </location>
</feature>
<accession>A0ABR4AAD1</accession>
<sequence>MCRNILAWRKRDASKPPPLLKYRSSSWFILSVVCIAVFTDIFLYGVIIPVIPFALEARVGIAPNNVQHWTSILLAVYGAAVIASSPICGHFADHTTSRRLPLLIGLLTLFASTLLLCLGNSLPLLIVGRALQGISAAIVWTVGLALLVDTVGYEKTGEAMGYVALSMSVSVLIGPLLGGVVYARAGYYAVFAMAFGLIALDILLQILLVEKKIAKKWDPERSETASPIPPSSLSDEKPLEAATPPPKDATLSHPAPSNSPLPELTTKHQKLKHPFTLLLTSRRLLSALYTTLTYSILLTSWDAVLPLRTSHLFSFTSLGAGLMFLPLIIPTFLAPPIGAWSDRHGPRLPVTCGFILATPVLVCIRFVDHSGIRQVVLLCALLALLGLALAMGMTPLLAEIAYVVSHKEKTHPGGVWGKARMRLRMGF</sequence>
<keyword evidence="4 7" id="KW-1133">Transmembrane helix</keyword>
<evidence type="ECO:0000313" key="9">
    <source>
        <dbReference type="EMBL" id="KAL2042060.1"/>
    </source>
</evidence>
<evidence type="ECO:0000256" key="7">
    <source>
        <dbReference type="SAM" id="Phobius"/>
    </source>
</evidence>
<feature type="region of interest" description="Disordered" evidence="6">
    <location>
        <begin position="220"/>
        <end position="264"/>
    </location>
</feature>
<feature type="transmembrane region" description="Helical" evidence="7">
    <location>
        <begin position="373"/>
        <end position="398"/>
    </location>
</feature>
<dbReference type="SUPFAM" id="SSF103473">
    <property type="entry name" value="MFS general substrate transporter"/>
    <property type="match status" value="1"/>
</dbReference>
<evidence type="ECO:0000256" key="1">
    <source>
        <dbReference type="ARBA" id="ARBA00004141"/>
    </source>
</evidence>
<proteinExistence type="predicted"/>
<evidence type="ECO:0000259" key="8">
    <source>
        <dbReference type="PROSITE" id="PS50850"/>
    </source>
</evidence>
<feature type="transmembrane region" description="Helical" evidence="7">
    <location>
        <begin position="188"/>
        <end position="209"/>
    </location>
</feature>
<feature type="transmembrane region" description="Helical" evidence="7">
    <location>
        <begin position="313"/>
        <end position="334"/>
    </location>
</feature>
<evidence type="ECO:0000256" key="2">
    <source>
        <dbReference type="ARBA" id="ARBA00022448"/>
    </source>
</evidence>
<keyword evidence="2" id="KW-0813">Transport</keyword>
<gene>
    <name evidence="9" type="ORF">N7G274_005248</name>
</gene>
<name>A0ABR4AAD1_9LECA</name>
<dbReference type="CDD" id="cd17325">
    <property type="entry name" value="MFS_MdtG_SLC18_like"/>
    <property type="match status" value="1"/>
</dbReference>
<keyword evidence="3 7" id="KW-0812">Transmembrane</keyword>
<dbReference type="EMBL" id="JBEFKJ010000015">
    <property type="protein sequence ID" value="KAL2042060.1"/>
    <property type="molecule type" value="Genomic_DNA"/>
</dbReference>
<keyword evidence="10" id="KW-1185">Reference proteome</keyword>
<dbReference type="Gene3D" id="1.20.1250.20">
    <property type="entry name" value="MFS general substrate transporter like domains"/>
    <property type="match status" value="1"/>
</dbReference>
<feature type="transmembrane region" description="Helical" evidence="7">
    <location>
        <begin position="66"/>
        <end position="88"/>
    </location>
</feature>
<feature type="transmembrane region" description="Helical" evidence="7">
    <location>
        <begin position="130"/>
        <end position="148"/>
    </location>
</feature>
<dbReference type="PANTHER" id="PTHR23506">
    <property type="entry name" value="GH10249P"/>
    <property type="match status" value="1"/>
</dbReference>
<dbReference type="PANTHER" id="PTHR23506:SF23">
    <property type="entry name" value="GH10249P"/>
    <property type="match status" value="1"/>
</dbReference>
<organism evidence="9 10">
    <name type="scientific">Stereocaulon virgatum</name>
    <dbReference type="NCBI Taxonomy" id="373712"/>
    <lineage>
        <taxon>Eukaryota</taxon>
        <taxon>Fungi</taxon>
        <taxon>Dikarya</taxon>
        <taxon>Ascomycota</taxon>
        <taxon>Pezizomycotina</taxon>
        <taxon>Lecanoromycetes</taxon>
        <taxon>OSLEUM clade</taxon>
        <taxon>Lecanoromycetidae</taxon>
        <taxon>Lecanorales</taxon>
        <taxon>Lecanorineae</taxon>
        <taxon>Stereocaulaceae</taxon>
        <taxon>Stereocaulon</taxon>
    </lineage>
</organism>
<keyword evidence="5 7" id="KW-0472">Membrane</keyword>
<evidence type="ECO:0000256" key="3">
    <source>
        <dbReference type="ARBA" id="ARBA00022692"/>
    </source>
</evidence>
<evidence type="ECO:0000256" key="4">
    <source>
        <dbReference type="ARBA" id="ARBA00022989"/>
    </source>
</evidence>
<dbReference type="InterPro" id="IPR036259">
    <property type="entry name" value="MFS_trans_sf"/>
</dbReference>
<dbReference type="PROSITE" id="PS50850">
    <property type="entry name" value="MFS"/>
    <property type="match status" value="1"/>
</dbReference>